<keyword evidence="2 5" id="KW-0560">Oxidoreductase</keyword>
<dbReference type="InterPro" id="IPR002569">
    <property type="entry name" value="Met_Sox_Rdtase_MsrA_dom"/>
</dbReference>
<dbReference type="PANTHER" id="PTHR43774">
    <property type="entry name" value="PEPTIDE METHIONINE SULFOXIDE REDUCTASE"/>
    <property type="match status" value="1"/>
</dbReference>
<dbReference type="AlphaFoldDB" id="A0A928VL95"/>
<sequence length="216" mass="24162">MLRKLLSATLIITIGLFTLGCGQTNTLADTAATPTIPPGNYSKATFAGGCFWCMEKPFDEIPGVVDTTSGYTGGTKENPTYRQVSGGGTGHTESVQVTYDPEKVKYDTLLKTFWRNIDPLDQYGQFCDKGSQYRSGIFYENDEQKQLAEASKAELAESGRFEKPIVTEVTQASKFYPAEDYHQNYYKTNSVKYKVYRFGCGRDQRLQELWGDEAGH</sequence>
<evidence type="ECO:0000259" key="7">
    <source>
        <dbReference type="Pfam" id="PF01625"/>
    </source>
</evidence>
<dbReference type="HAMAP" id="MF_01401">
    <property type="entry name" value="MsrA"/>
    <property type="match status" value="1"/>
</dbReference>
<comment type="function">
    <text evidence="5">Has an important function as a repair enzyme for proteins that have been inactivated by oxidation. Catalyzes the reversible oxidation-reduction of methionine sulfoxide in proteins to methionine.</text>
</comment>
<dbReference type="SUPFAM" id="SSF55068">
    <property type="entry name" value="Peptide methionine sulfoxide reductase"/>
    <property type="match status" value="1"/>
</dbReference>
<dbReference type="GO" id="GO:0008113">
    <property type="term" value="F:peptide-methionine (S)-S-oxide reductase activity"/>
    <property type="evidence" value="ECO:0007669"/>
    <property type="project" value="UniProtKB-UniRule"/>
</dbReference>
<dbReference type="InterPro" id="IPR036509">
    <property type="entry name" value="Met_Sox_Rdtase_MsrA_sf"/>
</dbReference>
<comment type="similarity">
    <text evidence="1 5">Belongs to the MsrA Met sulfoxide reductase family.</text>
</comment>
<name>A0A928VL95_9CYAN</name>
<evidence type="ECO:0000256" key="4">
    <source>
        <dbReference type="ARBA" id="ARBA00048782"/>
    </source>
</evidence>
<evidence type="ECO:0000313" key="9">
    <source>
        <dbReference type="Proteomes" id="UP000625316"/>
    </source>
</evidence>
<feature type="signal peptide" evidence="6">
    <location>
        <begin position="1"/>
        <end position="28"/>
    </location>
</feature>
<dbReference type="PANTHER" id="PTHR43774:SF1">
    <property type="entry name" value="PEPTIDE METHIONINE SULFOXIDE REDUCTASE MSRA 2"/>
    <property type="match status" value="1"/>
</dbReference>
<feature type="chain" id="PRO_5037297834" description="Peptide methionine sulfoxide reductase MsrA" evidence="6">
    <location>
        <begin position="29"/>
        <end position="216"/>
    </location>
</feature>
<gene>
    <name evidence="5 8" type="primary">msrA</name>
    <name evidence="8" type="ORF">IQ266_11670</name>
</gene>
<dbReference type="EC" id="1.8.4.11" evidence="5"/>
<evidence type="ECO:0000256" key="6">
    <source>
        <dbReference type="SAM" id="SignalP"/>
    </source>
</evidence>
<protein>
    <recommendedName>
        <fullName evidence="5">Peptide methionine sulfoxide reductase MsrA</fullName>
        <shortName evidence="5">Protein-methionine-S-oxide reductase</shortName>
        <ecNumber evidence="5">1.8.4.11</ecNumber>
    </recommendedName>
    <alternativeName>
        <fullName evidence="5">Peptide-methionine (S)-S-oxide reductase</fullName>
        <shortName evidence="5">Peptide Met(O) reductase</shortName>
    </alternativeName>
</protein>
<evidence type="ECO:0000256" key="3">
    <source>
        <dbReference type="ARBA" id="ARBA00047806"/>
    </source>
</evidence>
<dbReference type="Proteomes" id="UP000625316">
    <property type="component" value="Unassembled WGS sequence"/>
</dbReference>
<evidence type="ECO:0000313" key="8">
    <source>
        <dbReference type="EMBL" id="MBE9030390.1"/>
    </source>
</evidence>
<keyword evidence="9" id="KW-1185">Reference proteome</keyword>
<reference evidence="8" key="1">
    <citation type="submission" date="2020-10" db="EMBL/GenBank/DDBJ databases">
        <authorList>
            <person name="Castelo-Branco R."/>
            <person name="Eusebio N."/>
            <person name="Adriana R."/>
            <person name="Vieira A."/>
            <person name="Brugerolle De Fraissinette N."/>
            <person name="Rezende De Castro R."/>
            <person name="Schneider M.P."/>
            <person name="Vasconcelos V."/>
            <person name="Leao P.N."/>
        </authorList>
    </citation>
    <scope>NUCLEOTIDE SEQUENCE</scope>
    <source>
        <strain evidence="8">LEGE 11480</strain>
    </source>
</reference>
<dbReference type="EMBL" id="JADEXQ010000035">
    <property type="protein sequence ID" value="MBE9030390.1"/>
    <property type="molecule type" value="Genomic_DNA"/>
</dbReference>
<comment type="catalytic activity">
    <reaction evidence="4 5">
        <text>[thioredoxin]-disulfide + L-methionine + H2O = L-methionine (S)-S-oxide + [thioredoxin]-dithiol</text>
        <dbReference type="Rhea" id="RHEA:19993"/>
        <dbReference type="Rhea" id="RHEA-COMP:10698"/>
        <dbReference type="Rhea" id="RHEA-COMP:10700"/>
        <dbReference type="ChEBI" id="CHEBI:15377"/>
        <dbReference type="ChEBI" id="CHEBI:29950"/>
        <dbReference type="ChEBI" id="CHEBI:50058"/>
        <dbReference type="ChEBI" id="CHEBI:57844"/>
        <dbReference type="ChEBI" id="CHEBI:58772"/>
        <dbReference type="EC" id="1.8.4.11"/>
    </reaction>
</comment>
<feature type="domain" description="Peptide methionine sulphoxide reductase MsrA" evidence="7">
    <location>
        <begin position="43"/>
        <end position="194"/>
    </location>
</feature>
<evidence type="ECO:0000256" key="5">
    <source>
        <dbReference type="HAMAP-Rule" id="MF_01401"/>
    </source>
</evidence>
<comment type="caution">
    <text evidence="8">The sequence shown here is derived from an EMBL/GenBank/DDBJ whole genome shotgun (WGS) entry which is preliminary data.</text>
</comment>
<dbReference type="RefSeq" id="WP_264325216.1">
    <property type="nucleotide sequence ID" value="NZ_JADEXQ010000035.1"/>
</dbReference>
<dbReference type="PROSITE" id="PS51257">
    <property type="entry name" value="PROKAR_LIPOPROTEIN"/>
    <property type="match status" value="1"/>
</dbReference>
<keyword evidence="6" id="KW-0732">Signal</keyword>
<organism evidence="8 9">
    <name type="scientific">Romeriopsis navalis LEGE 11480</name>
    <dbReference type="NCBI Taxonomy" id="2777977"/>
    <lineage>
        <taxon>Bacteria</taxon>
        <taxon>Bacillati</taxon>
        <taxon>Cyanobacteriota</taxon>
        <taxon>Cyanophyceae</taxon>
        <taxon>Leptolyngbyales</taxon>
        <taxon>Leptolyngbyaceae</taxon>
        <taxon>Romeriopsis</taxon>
        <taxon>Romeriopsis navalis</taxon>
    </lineage>
</organism>
<comment type="catalytic activity">
    <reaction evidence="3 5">
        <text>L-methionyl-[protein] + [thioredoxin]-disulfide + H2O = L-methionyl-(S)-S-oxide-[protein] + [thioredoxin]-dithiol</text>
        <dbReference type="Rhea" id="RHEA:14217"/>
        <dbReference type="Rhea" id="RHEA-COMP:10698"/>
        <dbReference type="Rhea" id="RHEA-COMP:10700"/>
        <dbReference type="Rhea" id="RHEA-COMP:12313"/>
        <dbReference type="Rhea" id="RHEA-COMP:12315"/>
        <dbReference type="ChEBI" id="CHEBI:15377"/>
        <dbReference type="ChEBI" id="CHEBI:16044"/>
        <dbReference type="ChEBI" id="CHEBI:29950"/>
        <dbReference type="ChEBI" id="CHEBI:44120"/>
        <dbReference type="ChEBI" id="CHEBI:50058"/>
        <dbReference type="EC" id="1.8.4.11"/>
    </reaction>
</comment>
<dbReference type="Pfam" id="PF01625">
    <property type="entry name" value="PMSR"/>
    <property type="match status" value="1"/>
</dbReference>
<feature type="active site" evidence="5">
    <location>
        <position position="50"/>
    </location>
</feature>
<proteinExistence type="inferred from homology"/>
<accession>A0A928VL95</accession>
<evidence type="ECO:0000256" key="1">
    <source>
        <dbReference type="ARBA" id="ARBA00005591"/>
    </source>
</evidence>
<evidence type="ECO:0000256" key="2">
    <source>
        <dbReference type="ARBA" id="ARBA00023002"/>
    </source>
</evidence>
<dbReference type="Gene3D" id="3.30.1060.10">
    <property type="entry name" value="Peptide methionine sulphoxide reductase MsrA"/>
    <property type="match status" value="1"/>
</dbReference>
<dbReference type="NCBIfam" id="TIGR00401">
    <property type="entry name" value="msrA"/>
    <property type="match status" value="1"/>
</dbReference>